<organism evidence="2 3">
    <name type="scientific">Glonium stellatum</name>
    <dbReference type="NCBI Taxonomy" id="574774"/>
    <lineage>
        <taxon>Eukaryota</taxon>
        <taxon>Fungi</taxon>
        <taxon>Dikarya</taxon>
        <taxon>Ascomycota</taxon>
        <taxon>Pezizomycotina</taxon>
        <taxon>Dothideomycetes</taxon>
        <taxon>Pleosporomycetidae</taxon>
        <taxon>Gloniales</taxon>
        <taxon>Gloniaceae</taxon>
        <taxon>Glonium</taxon>
    </lineage>
</organism>
<feature type="non-terminal residue" evidence="2">
    <location>
        <position position="1"/>
    </location>
</feature>
<protein>
    <submittedName>
        <fullName evidence="2">Uncharacterized protein</fullName>
    </submittedName>
</protein>
<keyword evidence="3" id="KW-1185">Reference proteome</keyword>
<feature type="region of interest" description="Disordered" evidence="1">
    <location>
        <begin position="76"/>
        <end position="95"/>
    </location>
</feature>
<name>A0A8E2F5G2_9PEZI</name>
<gene>
    <name evidence="2" type="ORF">AOQ84DRAFT_256489</name>
</gene>
<sequence>MTDFEFSIIDITAVGTFAWNLYKSCKPVTHSPQVKCIAANPHSLIYSASNGQRLELKRLMEACKSDLQDLEKLLTKYKSPEPTDPQTEDKTGFSLSEQSEIRVKLFGDTDRLNVFLTQLDTNALGGVEMDNEMHGTAFEKIKTKLDLIHQDVIAGKKGPALLSDMQDWGSLEQELVDDNITETDVELNKDYIVEWLKKTREGKLLEDNCP</sequence>
<evidence type="ECO:0000313" key="2">
    <source>
        <dbReference type="EMBL" id="OCL10318.1"/>
    </source>
</evidence>
<feature type="compositionally biased region" description="Basic and acidic residues" evidence="1">
    <location>
        <begin position="76"/>
        <end position="91"/>
    </location>
</feature>
<accession>A0A8E2F5G2</accession>
<evidence type="ECO:0000256" key="1">
    <source>
        <dbReference type="SAM" id="MobiDB-lite"/>
    </source>
</evidence>
<dbReference type="AlphaFoldDB" id="A0A8E2F5G2"/>
<proteinExistence type="predicted"/>
<dbReference type="EMBL" id="KV749265">
    <property type="protein sequence ID" value="OCL10318.1"/>
    <property type="molecule type" value="Genomic_DNA"/>
</dbReference>
<dbReference type="OrthoDB" id="5404564at2759"/>
<reference evidence="2 3" key="1">
    <citation type="journal article" date="2016" name="Nat. Commun.">
        <title>Ectomycorrhizal ecology is imprinted in the genome of the dominant symbiotic fungus Cenococcum geophilum.</title>
        <authorList>
            <consortium name="DOE Joint Genome Institute"/>
            <person name="Peter M."/>
            <person name="Kohler A."/>
            <person name="Ohm R.A."/>
            <person name="Kuo A."/>
            <person name="Krutzmann J."/>
            <person name="Morin E."/>
            <person name="Arend M."/>
            <person name="Barry K.W."/>
            <person name="Binder M."/>
            <person name="Choi C."/>
            <person name="Clum A."/>
            <person name="Copeland A."/>
            <person name="Grisel N."/>
            <person name="Haridas S."/>
            <person name="Kipfer T."/>
            <person name="LaButti K."/>
            <person name="Lindquist E."/>
            <person name="Lipzen A."/>
            <person name="Maire R."/>
            <person name="Meier B."/>
            <person name="Mihaltcheva S."/>
            <person name="Molinier V."/>
            <person name="Murat C."/>
            <person name="Poggeler S."/>
            <person name="Quandt C.A."/>
            <person name="Sperisen C."/>
            <person name="Tritt A."/>
            <person name="Tisserant E."/>
            <person name="Crous P.W."/>
            <person name="Henrissat B."/>
            <person name="Nehls U."/>
            <person name="Egli S."/>
            <person name="Spatafora J.W."/>
            <person name="Grigoriev I.V."/>
            <person name="Martin F.M."/>
        </authorList>
    </citation>
    <scope>NUCLEOTIDE SEQUENCE [LARGE SCALE GENOMIC DNA]</scope>
    <source>
        <strain evidence="2 3">CBS 207.34</strain>
    </source>
</reference>
<evidence type="ECO:0000313" key="3">
    <source>
        <dbReference type="Proteomes" id="UP000250140"/>
    </source>
</evidence>
<dbReference type="Proteomes" id="UP000250140">
    <property type="component" value="Unassembled WGS sequence"/>
</dbReference>